<gene>
    <name evidence="4" type="ORF">BJ983_002013</name>
</gene>
<keyword evidence="4" id="KW-0645">Protease</keyword>
<dbReference type="Gene3D" id="2.40.10.10">
    <property type="entry name" value="Trypsin-like serine proteases"/>
    <property type="match status" value="2"/>
</dbReference>
<dbReference type="SUPFAM" id="SSF48452">
    <property type="entry name" value="TPR-like"/>
    <property type="match status" value="1"/>
</dbReference>
<dbReference type="Proteomes" id="UP000535890">
    <property type="component" value="Unassembled WGS sequence"/>
</dbReference>
<keyword evidence="1" id="KW-0802">TPR repeat</keyword>
<feature type="repeat" description="TPR" evidence="1">
    <location>
        <begin position="310"/>
        <end position="343"/>
    </location>
</feature>
<dbReference type="PROSITE" id="PS50005">
    <property type="entry name" value="TPR"/>
    <property type="match status" value="1"/>
</dbReference>
<evidence type="ECO:0000313" key="4">
    <source>
        <dbReference type="EMBL" id="NYD35911.1"/>
    </source>
</evidence>
<keyword evidence="2" id="KW-1133">Transmembrane helix</keyword>
<dbReference type="SUPFAM" id="SSF50494">
    <property type="entry name" value="Trypsin-like serine proteases"/>
    <property type="match status" value="1"/>
</dbReference>
<dbReference type="InterPro" id="IPR011990">
    <property type="entry name" value="TPR-like_helical_dom_sf"/>
</dbReference>
<keyword evidence="5" id="KW-1185">Reference proteome</keyword>
<dbReference type="GO" id="GO:0006508">
    <property type="term" value="P:proteolysis"/>
    <property type="evidence" value="ECO:0007669"/>
    <property type="project" value="UniProtKB-KW"/>
</dbReference>
<dbReference type="InterPro" id="IPR043504">
    <property type="entry name" value="Peptidase_S1_PA_chymotrypsin"/>
</dbReference>
<dbReference type="AlphaFoldDB" id="A0A7Y9DUT7"/>
<feature type="signal peptide" evidence="3">
    <location>
        <begin position="1"/>
        <end position="31"/>
    </location>
</feature>
<keyword evidence="4" id="KW-0378">Hydrolase</keyword>
<dbReference type="InterPro" id="IPR019734">
    <property type="entry name" value="TPR_rpt"/>
</dbReference>
<evidence type="ECO:0000313" key="5">
    <source>
        <dbReference type="Proteomes" id="UP000535890"/>
    </source>
</evidence>
<keyword evidence="2" id="KW-0472">Membrane</keyword>
<keyword evidence="2" id="KW-0812">Transmembrane</keyword>
<comment type="caution">
    <text evidence="4">The sequence shown here is derived from an EMBL/GenBank/DDBJ whole genome shotgun (WGS) entry which is preliminary data.</text>
</comment>
<evidence type="ECO:0000256" key="1">
    <source>
        <dbReference type="PROSITE-ProRule" id="PRU00339"/>
    </source>
</evidence>
<sequence length="567" mass="56981">MRNRLPSWKSALATVAVAGAALLATAPPALAQDGGGGPDPTQAPIAEKVSGEVLPAVDRLQITSAAGVLVNPNTGEYARVDAFSVGCTGFTVGSDGWIATAGHCVDPAMMAMQARLTVANEYGAAGYDANAMYSYLQDFVFVDGTGNAAPAITVQVLPATAAPGDKPMDAKVVDYQAYNKGDTALLKVDGHNMLSIEVAPGGPAPTGMPVMSMGYPGARDDAMDPSMTPTWKEGAVSSQQTQDGIAYTEVTTEMGHGMSGGPTVNQQGQAIGINSQATGDGGNSFNFIAPSSRLAELMARNGVPTAPSPVDAAYRTGMELYYQGYYSDAIEQFDAVLALAPGNKAAVDYKNRAVQAHDQFGDTGLGLLGWGLIGGGSLLVLVVGGCVVGVVVSRRRRAAASVPQVNVAQPGFGLPSGYQVPLQHDPAAAPLSQQQPGVGVPQQAPAGFGAAPFGQAGQPGQTAQHVPDMQYVAMPAAPASPPVGFPAPTATPIAVASTAPRHEAPAVAPEAPAVAVATPPSAWPAPATEAPVAPAAVAPTGPGHCPNCGAARGAGARFCGGCGVGLS</sequence>
<dbReference type="EMBL" id="JACCBN010000001">
    <property type="protein sequence ID" value="NYD35911.1"/>
    <property type="molecule type" value="Genomic_DNA"/>
</dbReference>
<dbReference type="Pfam" id="PF13365">
    <property type="entry name" value="Trypsin_2"/>
    <property type="match status" value="1"/>
</dbReference>
<feature type="chain" id="PRO_5031458301" evidence="3">
    <location>
        <begin position="32"/>
        <end position="567"/>
    </location>
</feature>
<evidence type="ECO:0000256" key="2">
    <source>
        <dbReference type="SAM" id="Phobius"/>
    </source>
</evidence>
<dbReference type="RefSeq" id="WP_179793668.1">
    <property type="nucleotide sequence ID" value="NZ_BAABHP010000007.1"/>
</dbReference>
<protein>
    <submittedName>
        <fullName evidence="4">S1-C subfamily serine protease</fullName>
    </submittedName>
</protein>
<organism evidence="4 5">
    <name type="scientific">Actinomycetospora corticicola</name>
    <dbReference type="NCBI Taxonomy" id="663602"/>
    <lineage>
        <taxon>Bacteria</taxon>
        <taxon>Bacillati</taxon>
        <taxon>Actinomycetota</taxon>
        <taxon>Actinomycetes</taxon>
        <taxon>Pseudonocardiales</taxon>
        <taxon>Pseudonocardiaceae</taxon>
        <taxon>Actinomycetospora</taxon>
    </lineage>
</organism>
<keyword evidence="3" id="KW-0732">Signal</keyword>
<accession>A0A7Y9DUT7</accession>
<reference evidence="4 5" key="1">
    <citation type="submission" date="2020-07" db="EMBL/GenBank/DDBJ databases">
        <title>Sequencing the genomes of 1000 actinobacteria strains.</title>
        <authorList>
            <person name="Klenk H.-P."/>
        </authorList>
    </citation>
    <scope>NUCLEOTIDE SEQUENCE [LARGE SCALE GENOMIC DNA]</scope>
    <source>
        <strain evidence="4 5">DSM 45772</strain>
    </source>
</reference>
<name>A0A7Y9DUT7_9PSEU</name>
<dbReference type="GO" id="GO:0008233">
    <property type="term" value="F:peptidase activity"/>
    <property type="evidence" value="ECO:0007669"/>
    <property type="project" value="UniProtKB-KW"/>
</dbReference>
<dbReference type="InterPro" id="IPR009003">
    <property type="entry name" value="Peptidase_S1_PA"/>
</dbReference>
<feature type="transmembrane region" description="Helical" evidence="2">
    <location>
        <begin position="367"/>
        <end position="392"/>
    </location>
</feature>
<evidence type="ECO:0000256" key="3">
    <source>
        <dbReference type="SAM" id="SignalP"/>
    </source>
</evidence>
<proteinExistence type="predicted"/>